<reference evidence="3" key="1">
    <citation type="submission" date="2007-06" db="EMBL/GenBank/DDBJ databases">
        <title>Full length cDNA sequences from Sitka Spruce (Picea sitchensis).</title>
        <authorList>
            <person name="Ralph S.G."/>
            <person name="Chun H.E."/>
            <person name="Liao N."/>
            <person name="Ali J."/>
            <person name="Reid K."/>
            <person name="Kolosova N."/>
            <person name="Cooper N."/>
            <person name="Cullis C."/>
            <person name="Jancsik S."/>
            <person name="Moore R."/>
            <person name="Mayo M."/>
            <person name="Wagner S."/>
            <person name="Holt R.A."/>
            <person name="Jones S.J.M."/>
            <person name="Marra M.A."/>
            <person name="Ritland C.E."/>
            <person name="Ritland K."/>
            <person name="Bohlmann J."/>
        </authorList>
    </citation>
    <scope>NUCLEOTIDE SEQUENCE</scope>
    <source>
        <tissue evidence="3">Bark</tissue>
    </source>
</reference>
<dbReference type="Gene3D" id="1.10.3520.10">
    <property type="entry name" value="Glycolipid transfer protein"/>
    <property type="match status" value="1"/>
</dbReference>
<dbReference type="InterPro" id="IPR014830">
    <property type="entry name" value="Glycolipid_transfer_prot_dom"/>
</dbReference>
<evidence type="ECO:0000313" key="3">
    <source>
        <dbReference type="EMBL" id="ABR18252.1"/>
    </source>
</evidence>
<keyword evidence="1" id="KW-0732">Signal</keyword>
<feature type="chain" id="PRO_5002874426" description="Glycolipid transfer protein domain-containing protein" evidence="1">
    <location>
        <begin position="24"/>
        <end position="234"/>
    </location>
</feature>
<dbReference type="EMBL" id="EF678500">
    <property type="protein sequence ID" value="ABR18252.1"/>
    <property type="molecule type" value="mRNA"/>
</dbReference>
<accession>B8LRH2</accession>
<dbReference type="InterPro" id="IPR036497">
    <property type="entry name" value="GLTP_sf"/>
</dbReference>
<dbReference type="AlphaFoldDB" id="B8LRH2"/>
<feature type="domain" description="Glycolipid transfer protein" evidence="2">
    <location>
        <begin position="61"/>
        <end position="199"/>
    </location>
</feature>
<dbReference type="SUPFAM" id="SSF110004">
    <property type="entry name" value="Glycolipid transfer protein, GLTP"/>
    <property type="match status" value="1"/>
</dbReference>
<sequence length="234" mass="25821">MNSQPNTATNLMAQLALVPAVEATVEATAKSTEGGILTAKSTEGGILTAIVKSTEGEILSNYFIETCRTVLPVLDKLGPSMAVIRSDIGGNIQRLEEICGSGKSEYKFLYEIVRKEAAEGTAKKPLSCTRAILWLTRAMDFSVVLLRDLMEQPEWSLKQAVEHAYNITLKQWHGWISAAAFKVGLKLIPEREKFIGLLGDMKGDTEKFISVLPPVLQENHKFLQSLRLDRLKSS</sequence>
<proteinExistence type="evidence at transcript level"/>
<protein>
    <recommendedName>
        <fullName evidence="2">Glycolipid transfer protein domain-containing protein</fullName>
    </recommendedName>
</protein>
<dbReference type="GO" id="GO:0016020">
    <property type="term" value="C:membrane"/>
    <property type="evidence" value="ECO:0007669"/>
    <property type="project" value="TreeGrafter"/>
</dbReference>
<evidence type="ECO:0000259" key="2">
    <source>
        <dbReference type="Pfam" id="PF08718"/>
    </source>
</evidence>
<dbReference type="PANTHER" id="PTHR10219:SF34">
    <property type="entry name" value="GLYCOLIPID TRANSFER PROTEIN 3"/>
    <property type="match status" value="1"/>
</dbReference>
<dbReference type="PANTHER" id="PTHR10219">
    <property type="entry name" value="GLYCOLIPID TRANSFER PROTEIN-RELATED"/>
    <property type="match status" value="1"/>
</dbReference>
<dbReference type="GO" id="GO:1902387">
    <property type="term" value="F:ceramide 1-phosphate binding"/>
    <property type="evidence" value="ECO:0007669"/>
    <property type="project" value="TreeGrafter"/>
</dbReference>
<organism evidence="3">
    <name type="scientific">Picea sitchensis</name>
    <name type="common">Sitka spruce</name>
    <name type="synonym">Pinus sitchensis</name>
    <dbReference type="NCBI Taxonomy" id="3332"/>
    <lineage>
        <taxon>Eukaryota</taxon>
        <taxon>Viridiplantae</taxon>
        <taxon>Streptophyta</taxon>
        <taxon>Embryophyta</taxon>
        <taxon>Tracheophyta</taxon>
        <taxon>Spermatophyta</taxon>
        <taxon>Pinopsida</taxon>
        <taxon>Pinidae</taxon>
        <taxon>Conifers I</taxon>
        <taxon>Pinales</taxon>
        <taxon>Pinaceae</taxon>
        <taxon>Picea</taxon>
    </lineage>
</organism>
<dbReference type="GO" id="GO:0005829">
    <property type="term" value="C:cytosol"/>
    <property type="evidence" value="ECO:0007669"/>
    <property type="project" value="TreeGrafter"/>
</dbReference>
<dbReference type="GO" id="GO:1902388">
    <property type="term" value="F:ceramide 1-phosphate transfer activity"/>
    <property type="evidence" value="ECO:0007669"/>
    <property type="project" value="TreeGrafter"/>
</dbReference>
<feature type="signal peptide" evidence="1">
    <location>
        <begin position="1"/>
        <end position="23"/>
    </location>
</feature>
<dbReference type="Pfam" id="PF08718">
    <property type="entry name" value="GLTP"/>
    <property type="match status" value="1"/>
</dbReference>
<name>B8LRH2_PICSI</name>
<evidence type="ECO:0000256" key="1">
    <source>
        <dbReference type="SAM" id="SignalP"/>
    </source>
</evidence>